<accession>A0ABY4GFC1</accession>
<reference evidence="2" key="1">
    <citation type="submission" date="2022-04" db="EMBL/GenBank/DDBJ databases">
        <title>Hymenobacter sp. isolated from the air.</title>
        <authorList>
            <person name="Won M."/>
            <person name="Lee C.-M."/>
            <person name="Woen H.-Y."/>
            <person name="Kwon S.-W."/>
        </authorList>
    </citation>
    <scope>NUCLEOTIDE SEQUENCE</scope>
    <source>
        <strain evidence="2">5420S-77</strain>
        <plasmid evidence="2">unnamed5</plasmid>
    </source>
</reference>
<organism evidence="2 3">
    <name type="scientific">Hymenobacter volaticus</name>
    <dbReference type="NCBI Taxonomy" id="2932254"/>
    <lineage>
        <taxon>Bacteria</taxon>
        <taxon>Pseudomonadati</taxon>
        <taxon>Bacteroidota</taxon>
        <taxon>Cytophagia</taxon>
        <taxon>Cytophagales</taxon>
        <taxon>Hymenobacteraceae</taxon>
        <taxon>Hymenobacter</taxon>
    </lineage>
</organism>
<evidence type="ECO:0000313" key="3">
    <source>
        <dbReference type="Proteomes" id="UP000830401"/>
    </source>
</evidence>
<dbReference type="Proteomes" id="UP000830401">
    <property type="component" value="Plasmid unnamed5"/>
</dbReference>
<keyword evidence="2" id="KW-0614">Plasmid</keyword>
<evidence type="ECO:0000313" key="2">
    <source>
        <dbReference type="EMBL" id="UOQ69533.1"/>
    </source>
</evidence>
<gene>
    <name evidence="2" type="ORF">MUN86_28240</name>
</gene>
<dbReference type="RefSeq" id="WP_245127355.1">
    <property type="nucleotide sequence ID" value="NZ_CP095066.1"/>
</dbReference>
<keyword evidence="1" id="KW-0812">Transmembrane</keyword>
<geneLocation type="plasmid" evidence="2 3">
    <name>unnamed5</name>
</geneLocation>
<name>A0ABY4GFC1_9BACT</name>
<protein>
    <submittedName>
        <fullName evidence="2">Uncharacterized protein</fullName>
    </submittedName>
</protein>
<proteinExistence type="predicted"/>
<keyword evidence="3" id="KW-1185">Reference proteome</keyword>
<keyword evidence="1" id="KW-0472">Membrane</keyword>
<keyword evidence="1" id="KW-1133">Transmembrane helix</keyword>
<sequence length="86" mass="9119">MAFMSVMIPKGLGAAVLATLPAQRGVPGGEAIQTITFAVIMATTLLSTGLFFLVEKRRILGFYALFFGRNRPLVAPPLAGQALPEN</sequence>
<evidence type="ECO:0000256" key="1">
    <source>
        <dbReference type="SAM" id="Phobius"/>
    </source>
</evidence>
<feature type="transmembrane region" description="Helical" evidence="1">
    <location>
        <begin position="34"/>
        <end position="54"/>
    </location>
</feature>
<dbReference type="EMBL" id="CP095066">
    <property type="protein sequence ID" value="UOQ69533.1"/>
    <property type="molecule type" value="Genomic_DNA"/>
</dbReference>